<dbReference type="EMBL" id="JBHSWT010000726">
    <property type="protein sequence ID" value="MFC6772299.1"/>
    <property type="molecule type" value="Genomic_DNA"/>
</dbReference>
<feature type="compositionally biased region" description="Acidic residues" evidence="1">
    <location>
        <begin position="152"/>
        <end position="161"/>
    </location>
</feature>
<feature type="region of interest" description="Disordered" evidence="1">
    <location>
        <begin position="1"/>
        <end position="59"/>
    </location>
</feature>
<dbReference type="Pfam" id="PF24034">
    <property type="entry name" value="DUF7343"/>
    <property type="match status" value="1"/>
</dbReference>
<organism evidence="3 4">
    <name type="scientific">Halorubrum pallidum</name>
    <dbReference type="NCBI Taxonomy" id="1526114"/>
    <lineage>
        <taxon>Archaea</taxon>
        <taxon>Methanobacteriati</taxon>
        <taxon>Methanobacteriota</taxon>
        <taxon>Stenosarchaea group</taxon>
        <taxon>Halobacteria</taxon>
        <taxon>Halobacteriales</taxon>
        <taxon>Haloferacaceae</taxon>
        <taxon>Halorubrum</taxon>
    </lineage>
</organism>
<comment type="caution">
    <text evidence="3">The sequence shown here is derived from an EMBL/GenBank/DDBJ whole genome shotgun (WGS) entry which is preliminary data.</text>
</comment>
<keyword evidence="4" id="KW-1185">Reference proteome</keyword>
<dbReference type="InterPro" id="IPR055767">
    <property type="entry name" value="DUF7343"/>
</dbReference>
<gene>
    <name evidence="3" type="ORF">ACFQDD_12375</name>
</gene>
<name>A0ABD5T4Y7_9EURY</name>
<reference evidence="3 4" key="1">
    <citation type="journal article" date="2019" name="Int. J. Syst. Evol. Microbiol.">
        <title>The Global Catalogue of Microorganisms (GCM) 10K type strain sequencing project: providing services to taxonomists for standard genome sequencing and annotation.</title>
        <authorList>
            <consortium name="The Broad Institute Genomics Platform"/>
            <consortium name="The Broad Institute Genome Sequencing Center for Infectious Disease"/>
            <person name="Wu L."/>
            <person name="Ma J."/>
        </authorList>
    </citation>
    <scope>NUCLEOTIDE SEQUENCE [LARGE SCALE GENOMIC DNA]</scope>
    <source>
        <strain evidence="3 4">PJ61</strain>
    </source>
</reference>
<feature type="compositionally biased region" description="Acidic residues" evidence="1">
    <location>
        <begin position="30"/>
        <end position="42"/>
    </location>
</feature>
<accession>A0ABD5T4Y7</accession>
<evidence type="ECO:0000313" key="3">
    <source>
        <dbReference type="EMBL" id="MFC6772299.1"/>
    </source>
</evidence>
<dbReference type="Proteomes" id="UP001596274">
    <property type="component" value="Unassembled WGS sequence"/>
</dbReference>
<feature type="compositionally biased region" description="Acidic residues" evidence="1">
    <location>
        <begin position="127"/>
        <end position="138"/>
    </location>
</feature>
<evidence type="ECO:0000256" key="1">
    <source>
        <dbReference type="SAM" id="MobiDB-lite"/>
    </source>
</evidence>
<feature type="region of interest" description="Disordered" evidence="1">
    <location>
        <begin position="117"/>
        <end position="161"/>
    </location>
</feature>
<evidence type="ECO:0000259" key="2">
    <source>
        <dbReference type="Pfam" id="PF24034"/>
    </source>
</evidence>
<feature type="domain" description="DUF7343" evidence="2">
    <location>
        <begin position="57"/>
        <end position="118"/>
    </location>
</feature>
<sequence length="161" mass="16616">LGRGDDDETPGSAAERDGPIDSTAPADAPESAEPDRESDDSSGSDGAADAPPVDEELLSNEEQVLRLLEANGGRMKQKQVVEELDWTAAKTSQVVTGLRDADDLDGFRLGRENVLSLPGYEATGDGEATDGAETDEASTDGAATDDKSVSDDSTDDTAGDA</sequence>
<evidence type="ECO:0000313" key="4">
    <source>
        <dbReference type="Proteomes" id="UP001596274"/>
    </source>
</evidence>
<feature type="non-terminal residue" evidence="3">
    <location>
        <position position="1"/>
    </location>
</feature>
<dbReference type="AlphaFoldDB" id="A0ABD5T4Y7"/>
<proteinExistence type="predicted"/>
<protein>
    <submittedName>
        <fullName evidence="3">Helix-turn-helix transcriptional regulator</fullName>
    </submittedName>
</protein>